<keyword evidence="4" id="KW-0720">Serine protease</keyword>
<keyword evidence="5" id="KW-1133">Transmembrane helix</keyword>
<evidence type="ECO:0000256" key="1">
    <source>
        <dbReference type="ARBA" id="ARBA00010541"/>
    </source>
</evidence>
<comment type="similarity">
    <text evidence="1">Belongs to the peptidase S1C family.</text>
</comment>
<accession>A0A9J6R9D4</accession>
<organism evidence="7 8">
    <name type="scientific">Natronobacillus azotifigens</name>
    <dbReference type="NCBI Taxonomy" id="472978"/>
    <lineage>
        <taxon>Bacteria</taxon>
        <taxon>Bacillati</taxon>
        <taxon>Bacillota</taxon>
        <taxon>Bacilli</taxon>
        <taxon>Bacillales</taxon>
        <taxon>Bacillaceae</taxon>
        <taxon>Natronobacillus</taxon>
    </lineage>
</organism>
<dbReference type="SUPFAM" id="SSF50156">
    <property type="entry name" value="PDZ domain-like"/>
    <property type="match status" value="1"/>
</dbReference>
<feature type="domain" description="PDZ" evidence="6">
    <location>
        <begin position="317"/>
        <end position="370"/>
    </location>
</feature>
<sequence>MVYYDDGTKKRRKSNKRNNWLLTFVVGFVLGAFLFAILLPNLIQHELLPYQIIMPNNQSRAINQQEQGGNEFPTPLASGMSVDISTQVTTIVEQVMPTVVGVENIQAYSSGFWEQGSFGAGTGSGVIYKIENNRAFVVTNHHVIEGADEVEVILFDGTRILAEIKGSDLFTDLAVLEMDAELVGGAIELGNSDIAKVGEPVIAIGNPLGLDLSGSVTQGIISGMQRSIPQDFSGDGRADWQSEVIQTDAAINPGNSGGALINMYGQLIGINSMKIAQSAVEGIGFAIPIASAIPVIDELEREGQMTRAFLGVEAYSLLDIPQTEWRRSLNLPSSVTGGIYLQSIEPRSPAEEAGLQAYDVIVELDGEEVETIVDLRKHLYEDKQPGDRMKIVFYRNGSLQEAEVQLSTQ</sequence>
<evidence type="ECO:0000256" key="2">
    <source>
        <dbReference type="ARBA" id="ARBA00022670"/>
    </source>
</evidence>
<keyword evidence="3" id="KW-0378">Hydrolase</keyword>
<dbReference type="Proteomes" id="UP001084197">
    <property type="component" value="Unassembled WGS sequence"/>
</dbReference>
<protein>
    <submittedName>
        <fullName evidence="7">Trypsin-like peptidase domain-containing protein</fullName>
    </submittedName>
</protein>
<feature type="transmembrane region" description="Helical" evidence="5">
    <location>
        <begin position="20"/>
        <end position="43"/>
    </location>
</feature>
<dbReference type="InterPro" id="IPR051201">
    <property type="entry name" value="Chloro_Bact_Ser_Proteases"/>
</dbReference>
<keyword evidence="8" id="KW-1185">Reference proteome</keyword>
<evidence type="ECO:0000256" key="4">
    <source>
        <dbReference type="ARBA" id="ARBA00022825"/>
    </source>
</evidence>
<keyword evidence="5" id="KW-0812">Transmembrane</keyword>
<dbReference type="GO" id="GO:0006508">
    <property type="term" value="P:proteolysis"/>
    <property type="evidence" value="ECO:0007669"/>
    <property type="project" value="UniProtKB-KW"/>
</dbReference>
<gene>
    <name evidence="7" type="ORF">OWO01_03360</name>
</gene>
<dbReference type="PANTHER" id="PTHR43343">
    <property type="entry name" value="PEPTIDASE S12"/>
    <property type="match status" value="1"/>
</dbReference>
<dbReference type="Pfam" id="PF13365">
    <property type="entry name" value="Trypsin_2"/>
    <property type="match status" value="1"/>
</dbReference>
<dbReference type="PROSITE" id="PS50106">
    <property type="entry name" value="PDZ"/>
    <property type="match status" value="1"/>
</dbReference>
<dbReference type="AlphaFoldDB" id="A0A9J6R9D4"/>
<evidence type="ECO:0000256" key="3">
    <source>
        <dbReference type="ARBA" id="ARBA00022801"/>
    </source>
</evidence>
<evidence type="ECO:0000259" key="6">
    <source>
        <dbReference type="PROSITE" id="PS50106"/>
    </source>
</evidence>
<evidence type="ECO:0000313" key="7">
    <source>
        <dbReference type="EMBL" id="MCZ0702248.1"/>
    </source>
</evidence>
<name>A0A9J6R9D4_9BACI</name>
<dbReference type="SUPFAM" id="SSF50494">
    <property type="entry name" value="Trypsin-like serine proteases"/>
    <property type="match status" value="1"/>
</dbReference>
<dbReference type="InterPro" id="IPR043504">
    <property type="entry name" value="Peptidase_S1_PA_chymotrypsin"/>
</dbReference>
<comment type="caution">
    <text evidence="7">The sequence shown here is derived from an EMBL/GenBank/DDBJ whole genome shotgun (WGS) entry which is preliminary data.</text>
</comment>
<dbReference type="RefSeq" id="WP_268779015.1">
    <property type="nucleotide sequence ID" value="NZ_JAPRAT010000004.1"/>
</dbReference>
<dbReference type="InterPro" id="IPR001478">
    <property type="entry name" value="PDZ"/>
</dbReference>
<dbReference type="GO" id="GO:0004252">
    <property type="term" value="F:serine-type endopeptidase activity"/>
    <property type="evidence" value="ECO:0007669"/>
    <property type="project" value="InterPro"/>
</dbReference>
<dbReference type="InterPro" id="IPR001940">
    <property type="entry name" value="Peptidase_S1C"/>
</dbReference>
<evidence type="ECO:0000256" key="5">
    <source>
        <dbReference type="SAM" id="Phobius"/>
    </source>
</evidence>
<evidence type="ECO:0000313" key="8">
    <source>
        <dbReference type="Proteomes" id="UP001084197"/>
    </source>
</evidence>
<dbReference type="PRINTS" id="PR00834">
    <property type="entry name" value="PROTEASES2C"/>
</dbReference>
<dbReference type="SMART" id="SM00228">
    <property type="entry name" value="PDZ"/>
    <property type="match status" value="1"/>
</dbReference>
<reference evidence="7" key="1">
    <citation type="submission" date="2022-11" db="EMBL/GenBank/DDBJ databases">
        <title>WGS of Natronobacillus azotifigens 24KS-1, an anaerobic diazotrophic haloalkaliphile from soda-rich habitats.</title>
        <authorList>
            <person name="Sorokin D.Y."/>
            <person name="Merkel A.Y."/>
        </authorList>
    </citation>
    <scope>NUCLEOTIDE SEQUENCE</scope>
    <source>
        <strain evidence="7">24KS-1</strain>
    </source>
</reference>
<keyword evidence="2" id="KW-0645">Protease</keyword>
<dbReference type="EMBL" id="JAPRAT010000004">
    <property type="protein sequence ID" value="MCZ0702248.1"/>
    <property type="molecule type" value="Genomic_DNA"/>
</dbReference>
<dbReference type="PANTHER" id="PTHR43343:SF3">
    <property type="entry name" value="PROTEASE DO-LIKE 8, CHLOROPLASTIC"/>
    <property type="match status" value="1"/>
</dbReference>
<proteinExistence type="inferred from homology"/>
<dbReference type="InterPro" id="IPR036034">
    <property type="entry name" value="PDZ_sf"/>
</dbReference>
<dbReference type="Gene3D" id="2.30.42.10">
    <property type="match status" value="1"/>
</dbReference>
<dbReference type="Pfam" id="PF13180">
    <property type="entry name" value="PDZ_2"/>
    <property type="match status" value="1"/>
</dbReference>
<keyword evidence="5" id="KW-0472">Membrane</keyword>
<dbReference type="InterPro" id="IPR009003">
    <property type="entry name" value="Peptidase_S1_PA"/>
</dbReference>
<dbReference type="Gene3D" id="2.40.10.10">
    <property type="entry name" value="Trypsin-like serine proteases"/>
    <property type="match status" value="2"/>
</dbReference>